<proteinExistence type="predicted"/>
<evidence type="ECO:0000313" key="4">
    <source>
        <dbReference type="Proteomes" id="UP000283850"/>
    </source>
</evidence>
<evidence type="ECO:0000256" key="2">
    <source>
        <dbReference type="SAM" id="SignalP"/>
    </source>
</evidence>
<dbReference type="Proteomes" id="UP000283850">
    <property type="component" value="Unassembled WGS sequence"/>
</dbReference>
<protein>
    <submittedName>
        <fullName evidence="3">Uncharacterized protein</fullName>
    </submittedName>
</protein>
<evidence type="ECO:0000313" key="3">
    <source>
        <dbReference type="EMBL" id="RGV48184.1"/>
    </source>
</evidence>
<dbReference type="AlphaFoldDB" id="A0A412XSJ3"/>
<dbReference type="PROSITE" id="PS51257">
    <property type="entry name" value="PROKAR_LIPOPROTEIN"/>
    <property type="match status" value="1"/>
</dbReference>
<dbReference type="RefSeq" id="WP_118421420.1">
    <property type="nucleotide sequence ID" value="NZ_QRZF01000025.1"/>
</dbReference>
<name>A0A412XSJ3_9BACE</name>
<reference evidence="3 4" key="1">
    <citation type="submission" date="2018-08" db="EMBL/GenBank/DDBJ databases">
        <title>A genome reference for cultivated species of the human gut microbiota.</title>
        <authorList>
            <person name="Zou Y."/>
            <person name="Xue W."/>
            <person name="Luo G."/>
        </authorList>
    </citation>
    <scope>NUCLEOTIDE SEQUENCE [LARGE SCALE GENOMIC DNA]</scope>
    <source>
        <strain evidence="3 4">AF14-32</strain>
    </source>
</reference>
<comment type="caution">
    <text evidence="3">The sequence shown here is derived from an EMBL/GenBank/DDBJ whole genome shotgun (WGS) entry which is preliminary data.</text>
</comment>
<feature type="chain" id="PRO_5019383598" evidence="2">
    <location>
        <begin position="25"/>
        <end position="329"/>
    </location>
</feature>
<gene>
    <name evidence="3" type="ORF">DWW10_23050</name>
</gene>
<sequence length="329" mass="38057">MKHINLFLMLCVLCIAVYGISACSKEENHKPDTDQSIPAPEPEPDNYTLQGTMQAAEQLVGKNYSEIHKYMRSYGWDYSEHPNSSDKDHNDGIHCEVVYDKIIQQYVFKFIIHANAEILDGDRGKLEDRQRNEMKTQTTAAWYKLNGNWDEWQRLEWKFRIPKDFRPSTNFCHIHQLKAQEGNNGSPLITITPRCNSNGSNRRIQVIHTGDKSATNKGTIIDNLPLSDFEDEWIQVETEMHYTHNGSFSIKMTRISDGKILVNKSFSDIDMWRKGAISIRNKYGIYRSFGRNMDGVDDRPTNGIKDETLQLADFKIYEKNTNPNLESHD</sequence>
<dbReference type="Gene3D" id="2.60.120.200">
    <property type="match status" value="1"/>
</dbReference>
<keyword evidence="2" id="KW-0732">Signal</keyword>
<feature type="signal peptide" evidence="2">
    <location>
        <begin position="1"/>
        <end position="24"/>
    </location>
</feature>
<evidence type="ECO:0000256" key="1">
    <source>
        <dbReference type="SAM" id="MobiDB-lite"/>
    </source>
</evidence>
<feature type="region of interest" description="Disordered" evidence="1">
    <location>
        <begin position="26"/>
        <end position="46"/>
    </location>
</feature>
<organism evidence="3 4">
    <name type="scientific">Bacteroides intestinalis</name>
    <dbReference type="NCBI Taxonomy" id="329854"/>
    <lineage>
        <taxon>Bacteria</taxon>
        <taxon>Pseudomonadati</taxon>
        <taxon>Bacteroidota</taxon>
        <taxon>Bacteroidia</taxon>
        <taxon>Bacteroidales</taxon>
        <taxon>Bacteroidaceae</taxon>
        <taxon>Bacteroides</taxon>
    </lineage>
</organism>
<dbReference type="EMBL" id="QRZF01000025">
    <property type="protein sequence ID" value="RGV48184.1"/>
    <property type="molecule type" value="Genomic_DNA"/>
</dbReference>
<accession>A0A412XSJ3</accession>